<dbReference type="InterPro" id="IPR032710">
    <property type="entry name" value="NTF2-like_dom_sf"/>
</dbReference>
<protein>
    <recommendedName>
        <fullName evidence="4">Nuclear transport factor 2 family protein</fullName>
    </recommendedName>
</protein>
<evidence type="ECO:0008006" key="4">
    <source>
        <dbReference type="Google" id="ProtNLM"/>
    </source>
</evidence>
<dbReference type="Gene3D" id="3.10.450.50">
    <property type="match status" value="1"/>
</dbReference>
<dbReference type="SUPFAM" id="SSF54427">
    <property type="entry name" value="NTF2-like"/>
    <property type="match status" value="1"/>
</dbReference>
<feature type="signal peptide" evidence="1">
    <location>
        <begin position="1"/>
        <end position="19"/>
    </location>
</feature>
<accession>A0A918QQL5</accession>
<dbReference type="EMBL" id="BMWZ01000001">
    <property type="protein sequence ID" value="GGZ67888.1"/>
    <property type="molecule type" value="Genomic_DNA"/>
</dbReference>
<sequence length="185" mass="21392">MKKRLIVILFALITKGALGQDEKNKESAPAPIEFTVDSTSVLTLGKTIKTLYAVISGEKGAKRNWKQFKYLFKPDAKLIPSGKNKAGVFQVNYMSPEEYIKSSSKWFASNGFYEKEILRRVEYFGNIVHAFSSYECFHTETDKEPFMRGINSIQLLNDGTRWWIVNIYWTQETKDNPIPEVYLKR</sequence>
<dbReference type="RefSeq" id="WP_189358378.1">
    <property type="nucleotide sequence ID" value="NZ_BMWZ01000001.1"/>
</dbReference>
<keyword evidence="3" id="KW-1185">Reference proteome</keyword>
<evidence type="ECO:0000256" key="1">
    <source>
        <dbReference type="SAM" id="SignalP"/>
    </source>
</evidence>
<proteinExistence type="predicted"/>
<reference evidence="2" key="2">
    <citation type="submission" date="2020-09" db="EMBL/GenBank/DDBJ databases">
        <authorList>
            <person name="Sun Q."/>
            <person name="Kim S."/>
        </authorList>
    </citation>
    <scope>NUCLEOTIDE SEQUENCE</scope>
    <source>
        <strain evidence="2">KCTC 12710</strain>
    </source>
</reference>
<name>A0A918QQL5_9FLAO</name>
<evidence type="ECO:0000313" key="3">
    <source>
        <dbReference type="Proteomes" id="UP000636004"/>
    </source>
</evidence>
<evidence type="ECO:0000313" key="2">
    <source>
        <dbReference type="EMBL" id="GGZ67888.1"/>
    </source>
</evidence>
<keyword evidence="1" id="KW-0732">Signal</keyword>
<organism evidence="2 3">
    <name type="scientific">Algibacter mikhailovii</name>
    <dbReference type="NCBI Taxonomy" id="425498"/>
    <lineage>
        <taxon>Bacteria</taxon>
        <taxon>Pseudomonadati</taxon>
        <taxon>Bacteroidota</taxon>
        <taxon>Flavobacteriia</taxon>
        <taxon>Flavobacteriales</taxon>
        <taxon>Flavobacteriaceae</taxon>
        <taxon>Algibacter</taxon>
    </lineage>
</organism>
<dbReference type="Proteomes" id="UP000636004">
    <property type="component" value="Unassembled WGS sequence"/>
</dbReference>
<reference evidence="2" key="1">
    <citation type="journal article" date="2014" name="Int. J. Syst. Evol. Microbiol.">
        <title>Complete genome sequence of Corynebacterium casei LMG S-19264T (=DSM 44701T), isolated from a smear-ripened cheese.</title>
        <authorList>
            <consortium name="US DOE Joint Genome Institute (JGI-PGF)"/>
            <person name="Walter F."/>
            <person name="Albersmeier A."/>
            <person name="Kalinowski J."/>
            <person name="Ruckert C."/>
        </authorList>
    </citation>
    <scope>NUCLEOTIDE SEQUENCE</scope>
    <source>
        <strain evidence="2">KCTC 12710</strain>
    </source>
</reference>
<gene>
    <name evidence="2" type="ORF">GCM10007028_00990</name>
</gene>
<dbReference type="AlphaFoldDB" id="A0A918QQL5"/>
<comment type="caution">
    <text evidence="2">The sequence shown here is derived from an EMBL/GenBank/DDBJ whole genome shotgun (WGS) entry which is preliminary data.</text>
</comment>
<feature type="chain" id="PRO_5036792197" description="Nuclear transport factor 2 family protein" evidence="1">
    <location>
        <begin position="20"/>
        <end position="185"/>
    </location>
</feature>